<gene>
    <name evidence="2" type="ORF">NXF25_008654</name>
</gene>
<keyword evidence="3" id="KW-1185">Reference proteome</keyword>
<protein>
    <submittedName>
        <fullName evidence="2">Paired mesoderm homeobox protein 1</fullName>
    </submittedName>
</protein>
<keyword evidence="2" id="KW-0238">DNA-binding</keyword>
<evidence type="ECO:0000256" key="1">
    <source>
        <dbReference type="SAM" id="MobiDB-lite"/>
    </source>
</evidence>
<reference evidence="2 3" key="1">
    <citation type="journal article" date="2024" name="Proc. Natl. Acad. Sci. U.S.A.">
        <title>The genetic regulatory architecture and epigenomic basis for age-related changes in rattlesnake venom.</title>
        <authorList>
            <person name="Hogan M.P."/>
            <person name="Holding M.L."/>
            <person name="Nystrom G.S."/>
            <person name="Colston T.J."/>
            <person name="Bartlett D.A."/>
            <person name="Mason A.J."/>
            <person name="Ellsworth S.A."/>
            <person name="Rautsaw R.M."/>
            <person name="Lawrence K.C."/>
            <person name="Strickland J.L."/>
            <person name="He B."/>
            <person name="Fraser P."/>
            <person name="Margres M.J."/>
            <person name="Gilbert D.M."/>
            <person name="Gibbs H.L."/>
            <person name="Parkinson C.L."/>
            <person name="Rokyta D.R."/>
        </authorList>
    </citation>
    <scope>NUCLEOTIDE SEQUENCE [LARGE SCALE GENOMIC DNA]</scope>
    <source>
        <strain evidence="2">DRR0105</strain>
    </source>
</reference>
<dbReference type="PANTHER" id="PTHR46385">
    <property type="entry name" value="PAIRED MESODERM HOMEOBOX PROTEIN 1-RELATED"/>
    <property type="match status" value="1"/>
</dbReference>
<dbReference type="EMBL" id="JAOTOJ010000003">
    <property type="protein sequence ID" value="KAK9403827.1"/>
    <property type="molecule type" value="Genomic_DNA"/>
</dbReference>
<feature type="compositionally biased region" description="Basic and acidic residues" evidence="1">
    <location>
        <begin position="141"/>
        <end position="152"/>
    </location>
</feature>
<dbReference type="AlphaFoldDB" id="A0AAW1BR15"/>
<organism evidence="2 3">
    <name type="scientific">Crotalus adamanteus</name>
    <name type="common">Eastern diamondback rattlesnake</name>
    <dbReference type="NCBI Taxonomy" id="8729"/>
    <lineage>
        <taxon>Eukaryota</taxon>
        <taxon>Metazoa</taxon>
        <taxon>Chordata</taxon>
        <taxon>Craniata</taxon>
        <taxon>Vertebrata</taxon>
        <taxon>Euteleostomi</taxon>
        <taxon>Lepidosauria</taxon>
        <taxon>Squamata</taxon>
        <taxon>Bifurcata</taxon>
        <taxon>Unidentata</taxon>
        <taxon>Episquamata</taxon>
        <taxon>Toxicofera</taxon>
        <taxon>Serpentes</taxon>
        <taxon>Colubroidea</taxon>
        <taxon>Viperidae</taxon>
        <taxon>Crotalinae</taxon>
        <taxon>Crotalus</taxon>
    </lineage>
</organism>
<dbReference type="GO" id="GO:0000981">
    <property type="term" value="F:DNA-binding transcription factor activity, RNA polymerase II-specific"/>
    <property type="evidence" value="ECO:0007669"/>
    <property type="project" value="TreeGrafter"/>
</dbReference>
<dbReference type="GO" id="GO:0000978">
    <property type="term" value="F:RNA polymerase II cis-regulatory region sequence-specific DNA binding"/>
    <property type="evidence" value="ECO:0007669"/>
    <property type="project" value="TreeGrafter"/>
</dbReference>
<evidence type="ECO:0000313" key="2">
    <source>
        <dbReference type="EMBL" id="KAK9403827.1"/>
    </source>
</evidence>
<proteinExistence type="predicted"/>
<dbReference type="PANTHER" id="PTHR46385:SF1">
    <property type="entry name" value="PAIRED MESODERM HOMEOBOX PROTEIN 1"/>
    <property type="match status" value="1"/>
</dbReference>
<comment type="caution">
    <text evidence="2">The sequence shown here is derived from an EMBL/GenBank/DDBJ whole genome shotgun (WGS) entry which is preliminary data.</text>
</comment>
<dbReference type="GO" id="GO:0005634">
    <property type="term" value="C:nucleus"/>
    <property type="evidence" value="ECO:0007669"/>
    <property type="project" value="TreeGrafter"/>
</dbReference>
<name>A0AAW1BR15_CROAD</name>
<feature type="compositionally biased region" description="Polar residues" evidence="1">
    <location>
        <begin position="70"/>
        <end position="81"/>
    </location>
</feature>
<feature type="region of interest" description="Disordered" evidence="1">
    <location>
        <begin position="141"/>
        <end position="203"/>
    </location>
</feature>
<dbReference type="InterPro" id="IPR043378">
    <property type="entry name" value="PRRX1/2"/>
</dbReference>
<sequence length="229" mass="24364">MTSSYGHVLERQPAVLATRLESPGNLDSLQAKKNFSVSHLLDLEEAGDLVAAQADESVGESGRSLLESPGLTSGSDTQQQDGKCESRGFPPAARFARLLFCPPFRMAAEQTSSDLGSEDLEILSEGAALARLKKLAESKCRSAKSLKKDNESPRPGAVAGLEREGGQKVSGPSQKALKPEWSEASPKLAAKAAPLARSQRVPLRKKSRLAPLFFVRSAHPSPSPDTPGH</sequence>
<accession>A0AAW1BR15</accession>
<dbReference type="Proteomes" id="UP001474421">
    <property type="component" value="Unassembled WGS sequence"/>
</dbReference>
<evidence type="ECO:0000313" key="3">
    <source>
        <dbReference type="Proteomes" id="UP001474421"/>
    </source>
</evidence>
<keyword evidence="2" id="KW-0371">Homeobox</keyword>
<feature type="compositionally biased region" description="Low complexity" evidence="1">
    <location>
        <begin position="184"/>
        <end position="200"/>
    </location>
</feature>
<feature type="region of interest" description="Disordered" evidence="1">
    <location>
        <begin position="60"/>
        <end position="87"/>
    </location>
</feature>